<proteinExistence type="inferred from homology"/>
<dbReference type="PANTHER" id="PTHR30371">
    <property type="entry name" value="SEC-INDEPENDENT PROTEIN TRANSLOCASE PROTEIN TATC"/>
    <property type="match status" value="1"/>
</dbReference>
<feature type="transmembrane region" description="Helical" evidence="5">
    <location>
        <begin position="721"/>
        <end position="742"/>
    </location>
</feature>
<dbReference type="GO" id="GO:0009977">
    <property type="term" value="F:proton motive force dependent protein transmembrane transporter activity"/>
    <property type="evidence" value="ECO:0007669"/>
    <property type="project" value="TreeGrafter"/>
</dbReference>
<comment type="similarity">
    <text evidence="5">Belongs to the TatC family.</text>
</comment>
<evidence type="ECO:0000256" key="1">
    <source>
        <dbReference type="ARBA" id="ARBA00004141"/>
    </source>
</evidence>
<dbReference type="HAMAP" id="MF_00902">
    <property type="entry name" value="TatC"/>
    <property type="match status" value="1"/>
</dbReference>
<dbReference type="PANTHER" id="PTHR30371:SF0">
    <property type="entry name" value="SEC-INDEPENDENT PROTEIN TRANSLOCASE PROTEIN TATC, CHLOROPLASTIC-RELATED"/>
    <property type="match status" value="1"/>
</dbReference>
<feature type="transmembrane region" description="Helical" evidence="5">
    <location>
        <begin position="35"/>
        <end position="55"/>
    </location>
</feature>
<dbReference type="Proteomes" id="UP000608850">
    <property type="component" value="Unassembled WGS sequence"/>
</dbReference>
<organism evidence="7 8">
    <name type="scientific">Halarchaeum nitratireducens</name>
    <dbReference type="NCBI Taxonomy" id="489913"/>
    <lineage>
        <taxon>Archaea</taxon>
        <taxon>Methanobacteriati</taxon>
        <taxon>Methanobacteriota</taxon>
        <taxon>Stenosarchaea group</taxon>
        <taxon>Halobacteria</taxon>
        <taxon>Halobacteriales</taxon>
        <taxon>Halobacteriaceae</taxon>
    </lineage>
</organism>
<keyword evidence="5" id="KW-0813">Transport</keyword>
<keyword evidence="5" id="KW-0653">Protein transport</keyword>
<comment type="function">
    <text evidence="5">Part of the twin-arginine translocation (Tat) system that transports large folded proteins containing a characteristic twin-arginine motif in their signal peptide across membranes.</text>
</comment>
<feature type="transmembrane region" description="Helical" evidence="5">
    <location>
        <begin position="172"/>
        <end position="201"/>
    </location>
</feature>
<comment type="subcellular location">
    <subcellularLocation>
        <location evidence="5">Cell membrane</location>
        <topology evidence="5">Multi-pass membrane protein</topology>
    </subcellularLocation>
    <subcellularLocation>
        <location evidence="1">Membrane</location>
        <topology evidence="1">Multi-pass membrane protein</topology>
    </subcellularLocation>
</comment>
<feature type="transmembrane region" description="Helical" evidence="5">
    <location>
        <begin position="84"/>
        <end position="106"/>
    </location>
</feature>
<keyword evidence="3 5" id="KW-1133">Transmembrane helix</keyword>
<name>A0A830G8Q6_9EURY</name>
<dbReference type="AlphaFoldDB" id="A0A830G8Q6"/>
<evidence type="ECO:0000313" key="7">
    <source>
        <dbReference type="EMBL" id="GGN11614.1"/>
    </source>
</evidence>
<sequence>MSDSGVISEDTARAVDKGRETIGVVVGAARKRLQVVFIAFVVGLFGGIMAMRTYIWPALKRDLITKLGLDSSVEVIFQTPFDVILLQVKIGMVVGVLLALPILLYYAKGPLAERDIVPDVSLSVWHLAGGALVALFLAFVGVAYAYELFFPLMFEFLAGNAMSANIKPMYSIVAWTQFILVLAISFGVAAQLPLVMTALSYLDVVPYETFRDYWKHAVVAIFVFGGLFSPPDPFTQIMWAVPLLLLYAVSLYLAKVVTLARRGSERVDLRAELRGRWNVLAGSAVLGFLLGYGFFGYGGAAAVNDALARAAAADLPLVGGALDAFAARGVPTATALVGLGPDASLAVVGAVVALLALVLVLAYAVYDAIAAAARAESAVYGGRAPKPENINLDVLDAAGVRAAPDERFDAMDEEEALELANGAMEAGEKEKAGAILDRFDEAEARAAAESEGEESGDGTDGADEAAAAEESGNVFSRTSAGMLDAFTEEETTEDDIGGYYHDLQFILGSLRSRLFWLVGWFMLVLAVVFGFLYRGGLGFVRDDFIGRIPAGALQGNPEALGWPVALHPVEALIFSVKLSTVVAAIATIPLVLFFIWPALRERGFIAARRGVVTVWAGAIGVTIVAGSVLGYIYVAPTIISYLVWDALQAQVIISYRISDFLWLVFMTTAGIGLLATVPVTMWLAHWSGVVGYPSMRRRWRVFVLAAFGFAALVTPDSLYTMVVVGAPIAVAFFVGLAGLWIVTLGGRRGGGGATADEPAPERRPA</sequence>
<gene>
    <name evidence="5" type="primary">tatC</name>
    <name evidence="7" type="ORF">GCM10009021_09460</name>
</gene>
<keyword evidence="2 5" id="KW-0812">Transmembrane</keyword>
<accession>A0A830G8Q6</accession>
<keyword evidence="5" id="KW-0811">Translocation</keyword>
<keyword evidence="4 5" id="KW-0472">Membrane</keyword>
<feature type="transmembrane region" description="Helical" evidence="5">
    <location>
        <begin position="277"/>
        <end position="295"/>
    </location>
</feature>
<feature type="compositionally biased region" description="Acidic residues" evidence="6">
    <location>
        <begin position="450"/>
        <end position="467"/>
    </location>
</feature>
<feature type="transmembrane region" description="Helical" evidence="5">
    <location>
        <begin position="660"/>
        <end position="686"/>
    </location>
</feature>
<reference evidence="7 8" key="1">
    <citation type="journal article" date="2019" name="Int. J. Syst. Evol. Microbiol.">
        <title>The Global Catalogue of Microorganisms (GCM) 10K type strain sequencing project: providing services to taxonomists for standard genome sequencing and annotation.</title>
        <authorList>
            <consortium name="The Broad Institute Genomics Platform"/>
            <consortium name="The Broad Institute Genome Sequencing Center for Infectious Disease"/>
            <person name="Wu L."/>
            <person name="Ma J."/>
        </authorList>
    </citation>
    <scope>NUCLEOTIDE SEQUENCE [LARGE SCALE GENOMIC DNA]</scope>
    <source>
        <strain evidence="7 8">JCM 16331</strain>
    </source>
</reference>
<dbReference type="GO" id="GO:0065002">
    <property type="term" value="P:intracellular protein transmembrane transport"/>
    <property type="evidence" value="ECO:0007669"/>
    <property type="project" value="TreeGrafter"/>
</dbReference>
<feature type="transmembrane region" description="Helical" evidence="5">
    <location>
        <begin position="345"/>
        <end position="366"/>
    </location>
</feature>
<evidence type="ECO:0000313" key="8">
    <source>
        <dbReference type="Proteomes" id="UP000608850"/>
    </source>
</evidence>
<keyword evidence="5" id="KW-1003">Cell membrane</keyword>
<comment type="subunit">
    <text evidence="5">Forms a complex with TatA.</text>
</comment>
<dbReference type="EMBL" id="BMOQ01000003">
    <property type="protein sequence ID" value="GGN11614.1"/>
    <property type="molecule type" value="Genomic_DNA"/>
</dbReference>
<dbReference type="OrthoDB" id="15305at2157"/>
<evidence type="ECO:0000256" key="5">
    <source>
        <dbReference type="HAMAP-Rule" id="MF_00902"/>
    </source>
</evidence>
<protein>
    <recommendedName>
        <fullName evidence="5">Sec-independent protein translocase protein TatC</fullName>
    </recommendedName>
</protein>
<feature type="transmembrane region" description="Helical" evidence="5">
    <location>
        <begin position="698"/>
        <end position="715"/>
    </location>
</feature>
<evidence type="ECO:0000256" key="2">
    <source>
        <dbReference type="ARBA" id="ARBA00022692"/>
    </source>
</evidence>
<dbReference type="RefSeq" id="WP_188877430.1">
    <property type="nucleotide sequence ID" value="NZ_BMOQ01000003.1"/>
</dbReference>
<feature type="transmembrane region" description="Helical" evidence="5">
    <location>
        <begin position="578"/>
        <end position="599"/>
    </location>
</feature>
<dbReference type="GO" id="GO:0043953">
    <property type="term" value="P:protein transport by the Tat complex"/>
    <property type="evidence" value="ECO:0007669"/>
    <property type="project" value="UniProtKB-UniRule"/>
</dbReference>
<keyword evidence="8" id="KW-1185">Reference proteome</keyword>
<evidence type="ECO:0000256" key="4">
    <source>
        <dbReference type="ARBA" id="ARBA00023136"/>
    </source>
</evidence>
<feature type="transmembrane region" description="Helical" evidence="5">
    <location>
        <begin position="514"/>
        <end position="533"/>
    </location>
</feature>
<evidence type="ECO:0000256" key="6">
    <source>
        <dbReference type="SAM" id="MobiDB-lite"/>
    </source>
</evidence>
<feature type="region of interest" description="Disordered" evidence="6">
    <location>
        <begin position="446"/>
        <end position="471"/>
    </location>
</feature>
<dbReference type="GO" id="GO:0033281">
    <property type="term" value="C:TAT protein transport complex"/>
    <property type="evidence" value="ECO:0007669"/>
    <property type="project" value="UniProtKB-UniRule"/>
</dbReference>
<dbReference type="Pfam" id="PF00902">
    <property type="entry name" value="TatC"/>
    <property type="match status" value="2"/>
</dbReference>
<feature type="transmembrane region" description="Helical" evidence="5">
    <location>
        <begin position="237"/>
        <end position="257"/>
    </location>
</feature>
<comment type="caution">
    <text evidence="7">The sequence shown here is derived from an EMBL/GenBank/DDBJ whole genome shotgun (WGS) entry which is preliminary data.</text>
</comment>
<evidence type="ECO:0000256" key="3">
    <source>
        <dbReference type="ARBA" id="ARBA00022989"/>
    </source>
</evidence>
<feature type="transmembrane region" description="Helical" evidence="5">
    <location>
        <begin position="611"/>
        <end position="634"/>
    </location>
</feature>
<feature type="transmembrane region" description="Helical" evidence="5">
    <location>
        <begin position="127"/>
        <end position="146"/>
    </location>
</feature>
<dbReference type="InterPro" id="IPR002033">
    <property type="entry name" value="TatC"/>
</dbReference>
<comment type="caution">
    <text evidence="5">Lacks conserved residue(s) required for the propagation of feature annotation.</text>
</comment>